<evidence type="ECO:0000259" key="1">
    <source>
        <dbReference type="Pfam" id="PF07484"/>
    </source>
</evidence>
<dbReference type="InterPro" id="IPR037053">
    <property type="entry name" value="Phage_tail_collar_dom_sf"/>
</dbReference>
<dbReference type="Gene3D" id="3.90.1340.10">
    <property type="entry name" value="Phage tail collar domain"/>
    <property type="match status" value="1"/>
</dbReference>
<evidence type="ECO:0000313" key="3">
    <source>
        <dbReference type="Proteomes" id="UP000722625"/>
    </source>
</evidence>
<name>A0ABS5P5T2_9FLAO</name>
<dbReference type="Proteomes" id="UP000722625">
    <property type="component" value="Unassembled WGS sequence"/>
</dbReference>
<organism evidence="2 3">
    <name type="scientific">Flavobacterium psychroterrae</name>
    <dbReference type="NCBI Taxonomy" id="2133767"/>
    <lineage>
        <taxon>Bacteria</taxon>
        <taxon>Pseudomonadati</taxon>
        <taxon>Bacteroidota</taxon>
        <taxon>Flavobacteriia</taxon>
        <taxon>Flavobacteriales</taxon>
        <taxon>Flavobacteriaceae</taxon>
        <taxon>Flavobacterium</taxon>
    </lineage>
</organism>
<proteinExistence type="predicted"/>
<evidence type="ECO:0000313" key="2">
    <source>
        <dbReference type="EMBL" id="MBS7229456.1"/>
    </source>
</evidence>
<feature type="domain" description="Phage tail collar" evidence="1">
    <location>
        <begin position="6"/>
        <end position="61"/>
    </location>
</feature>
<dbReference type="RefSeq" id="WP_213293606.1">
    <property type="nucleotide sequence ID" value="NZ_JAGYVZ010000001.1"/>
</dbReference>
<protein>
    <submittedName>
        <fullName evidence="2">Tail fiber protein</fullName>
    </submittedName>
</protein>
<sequence length="184" mass="18551">MEEFIGVVKLFAGNFAPRGWALCNGQLLSIAQYNAVYAILGTTYGGNGTTTFALPNLQGATAIGSGNGGGSNYVLGQTAGTPNVSILTSNLPAHVHAGPGKISVSASNATDSTPVAGASLAVPGSVVSRTFTPTLGFATATPSVDLLTNVTTGITGSNIPISVMQPYVALTYIICLEGIFPSRN</sequence>
<keyword evidence="3" id="KW-1185">Reference proteome</keyword>
<dbReference type="Pfam" id="PF07484">
    <property type="entry name" value="Collar"/>
    <property type="match status" value="1"/>
</dbReference>
<reference evidence="2 3" key="1">
    <citation type="journal article" date="2018" name="Int. J. Syst. Evol. Microbiol.">
        <title>Flavobacterium chryseum sp. nov. and Flavobacterium psychroterrae sp. nov., novel environmental bacteria isolated from Antarctica.</title>
        <authorList>
            <person name="Kralova S."/>
            <person name="Svec P."/>
            <person name="Busse H.J."/>
            <person name="Stankova E."/>
            <person name="Vaczi P."/>
            <person name="Sedlacek I."/>
        </authorList>
    </citation>
    <scope>NUCLEOTIDE SEQUENCE [LARGE SCALE GENOMIC DNA]</scope>
    <source>
        <strain evidence="2 3">CCM 8827</strain>
    </source>
</reference>
<comment type="caution">
    <text evidence="2">The sequence shown here is derived from an EMBL/GenBank/DDBJ whole genome shotgun (WGS) entry which is preliminary data.</text>
</comment>
<gene>
    <name evidence="2" type="ORF">KHA90_00325</name>
</gene>
<accession>A0ABS5P5T2</accession>
<dbReference type="SUPFAM" id="SSF88874">
    <property type="entry name" value="Receptor-binding domain of short tail fibre protein gp12"/>
    <property type="match status" value="1"/>
</dbReference>
<dbReference type="InterPro" id="IPR011083">
    <property type="entry name" value="Phage_tail_collar_dom"/>
</dbReference>
<dbReference type="EMBL" id="JAGYVZ010000001">
    <property type="protein sequence ID" value="MBS7229456.1"/>
    <property type="molecule type" value="Genomic_DNA"/>
</dbReference>